<dbReference type="SUPFAM" id="SSF53187">
    <property type="entry name" value="Zn-dependent exopeptidases"/>
    <property type="match status" value="1"/>
</dbReference>
<dbReference type="CDD" id="cd03884">
    <property type="entry name" value="M20_bAS"/>
    <property type="match status" value="1"/>
</dbReference>
<proteinExistence type="inferred from homology"/>
<evidence type="ECO:0000256" key="1">
    <source>
        <dbReference type="ARBA" id="ARBA00001936"/>
    </source>
</evidence>
<dbReference type="RefSeq" id="WP_306051140.1">
    <property type="nucleotide sequence ID" value="NZ_CP120997.1"/>
</dbReference>
<dbReference type="Gene3D" id="3.40.630.10">
    <property type="entry name" value="Zn peptidases"/>
    <property type="match status" value="1"/>
</dbReference>
<sequence length="433" mass="44999">MDTALPDHPTLPVRTGTEAFRALRTDGARLLRRIDELGRIGADPLGGVTRPAFGADDRRAQRYLRAEAAAAGLRTEVDPAGNVVIRQAHAQVPGPVVLMGSHLDTVINGGRLDGAYGVLAALEVMQTVADAGVELAHTPVAVAFANEEGALFPQPFWGSMALTGQTRRLPDDPRDRHGNPLAGPLRQAGGDLTQLSRAAWPPHSVRAYLELHIEQGPVLEELNLPIGVVTDIVGRVVHDIRVLGRAGHAGTTPMGSRRDAAVAMSHIVIAAERTAAAGRCRVATAGCVTVSPGATNVIPNEAVLSVEFRDESPARLADAAASFLADLRTVSELTGCEILAEETLRTVPVPTDPGLQDLIASCADGLGHGHTRLPSGAGHDAQIVAAVAPTGMIFVPSLKGLSHTPEEDTAPADLVAGADVLLRAALALGSGHP</sequence>
<dbReference type="Proteomes" id="UP001239522">
    <property type="component" value="Chromosome"/>
</dbReference>
<keyword evidence="6" id="KW-0464">Manganese</keyword>
<protein>
    <submittedName>
        <fullName evidence="8">Zn-dependent hydrolase</fullName>
    </submittedName>
</protein>
<evidence type="ECO:0000256" key="3">
    <source>
        <dbReference type="ARBA" id="ARBA00011738"/>
    </source>
</evidence>
<comment type="similarity">
    <text evidence="2">Belongs to the peptidase M20 family.</text>
</comment>
<evidence type="ECO:0000256" key="5">
    <source>
        <dbReference type="ARBA" id="ARBA00022801"/>
    </source>
</evidence>
<evidence type="ECO:0000256" key="2">
    <source>
        <dbReference type="ARBA" id="ARBA00006153"/>
    </source>
</evidence>
<dbReference type="InterPro" id="IPR002933">
    <property type="entry name" value="Peptidase_M20"/>
</dbReference>
<evidence type="ECO:0000256" key="7">
    <source>
        <dbReference type="SAM" id="MobiDB-lite"/>
    </source>
</evidence>
<dbReference type="PANTHER" id="PTHR32494:SF19">
    <property type="entry name" value="ALLANTOATE DEIMINASE-RELATED"/>
    <property type="match status" value="1"/>
</dbReference>
<name>A0ABY9HCN8_9ACTN</name>
<dbReference type="EMBL" id="CP120997">
    <property type="protein sequence ID" value="WLQ32273.1"/>
    <property type="molecule type" value="Genomic_DNA"/>
</dbReference>
<dbReference type="Pfam" id="PF01546">
    <property type="entry name" value="Peptidase_M20"/>
    <property type="match status" value="1"/>
</dbReference>
<dbReference type="InterPro" id="IPR036264">
    <property type="entry name" value="Bact_exopeptidase_dim_dom"/>
</dbReference>
<dbReference type="Gene3D" id="3.30.70.360">
    <property type="match status" value="1"/>
</dbReference>
<comment type="cofactor">
    <cofactor evidence="1">
        <name>Mn(2+)</name>
        <dbReference type="ChEBI" id="CHEBI:29035"/>
    </cofactor>
</comment>
<keyword evidence="5 8" id="KW-0378">Hydrolase</keyword>
<feature type="region of interest" description="Disordered" evidence="7">
    <location>
        <begin position="164"/>
        <end position="188"/>
    </location>
</feature>
<dbReference type="NCBIfam" id="TIGR01879">
    <property type="entry name" value="hydantase"/>
    <property type="match status" value="1"/>
</dbReference>
<evidence type="ECO:0000313" key="9">
    <source>
        <dbReference type="Proteomes" id="UP001239522"/>
    </source>
</evidence>
<gene>
    <name evidence="8" type="ORF">P8A18_01890</name>
</gene>
<feature type="compositionally biased region" description="Basic and acidic residues" evidence="7">
    <location>
        <begin position="168"/>
        <end position="178"/>
    </location>
</feature>
<organism evidence="8 9">
    <name type="scientific">Streptomyces castrisilvae</name>
    <dbReference type="NCBI Taxonomy" id="3033811"/>
    <lineage>
        <taxon>Bacteria</taxon>
        <taxon>Bacillati</taxon>
        <taxon>Actinomycetota</taxon>
        <taxon>Actinomycetes</taxon>
        <taxon>Kitasatosporales</taxon>
        <taxon>Streptomycetaceae</taxon>
        <taxon>Streptomyces</taxon>
    </lineage>
</organism>
<accession>A0ABY9HCN8</accession>
<reference evidence="8 9" key="1">
    <citation type="submission" date="2023-03" db="EMBL/GenBank/DDBJ databases">
        <title>Isolation and description of six Streptomyces strains from soil environments, able to metabolize different microbial glucans.</title>
        <authorList>
            <person name="Widen T."/>
            <person name="Larsbrink J."/>
        </authorList>
    </citation>
    <scope>NUCLEOTIDE SEQUENCE [LARGE SCALE GENOMIC DNA]</scope>
    <source>
        <strain evidence="8 9">Mut1</strain>
    </source>
</reference>
<evidence type="ECO:0000313" key="8">
    <source>
        <dbReference type="EMBL" id="WLQ32273.1"/>
    </source>
</evidence>
<dbReference type="InterPro" id="IPR010158">
    <property type="entry name" value="Amidase_Cbmase"/>
</dbReference>
<evidence type="ECO:0000256" key="4">
    <source>
        <dbReference type="ARBA" id="ARBA00022723"/>
    </source>
</evidence>
<dbReference type="PIRSF" id="PIRSF001235">
    <property type="entry name" value="Amidase_carbamoylase"/>
    <property type="match status" value="1"/>
</dbReference>
<keyword evidence="4" id="KW-0479">Metal-binding</keyword>
<dbReference type="PANTHER" id="PTHR32494">
    <property type="entry name" value="ALLANTOATE DEIMINASE-RELATED"/>
    <property type="match status" value="1"/>
</dbReference>
<evidence type="ECO:0000256" key="6">
    <source>
        <dbReference type="ARBA" id="ARBA00023211"/>
    </source>
</evidence>
<keyword evidence="9" id="KW-1185">Reference proteome</keyword>
<comment type="subunit">
    <text evidence="3">Homodimer.</text>
</comment>
<dbReference type="SUPFAM" id="SSF55031">
    <property type="entry name" value="Bacterial exopeptidase dimerisation domain"/>
    <property type="match status" value="1"/>
</dbReference>
<dbReference type="GO" id="GO:0016787">
    <property type="term" value="F:hydrolase activity"/>
    <property type="evidence" value="ECO:0007669"/>
    <property type="project" value="UniProtKB-KW"/>
</dbReference>